<name>A0A512NHT2_9HYPH</name>
<reference evidence="3 4" key="1">
    <citation type="submission" date="2019-07" db="EMBL/GenBank/DDBJ databases">
        <title>Whole genome shotgun sequence of Reyranella soli NBRC 108950.</title>
        <authorList>
            <person name="Hosoyama A."/>
            <person name="Uohara A."/>
            <person name="Ohji S."/>
            <person name="Ichikawa N."/>
        </authorList>
    </citation>
    <scope>NUCLEOTIDE SEQUENCE [LARGE SCALE GENOMIC DNA]</scope>
    <source>
        <strain evidence="3 4">NBRC 108950</strain>
    </source>
</reference>
<evidence type="ECO:0000256" key="1">
    <source>
        <dbReference type="SAM" id="Phobius"/>
    </source>
</evidence>
<feature type="transmembrane region" description="Helical" evidence="1">
    <location>
        <begin position="70"/>
        <end position="97"/>
    </location>
</feature>
<evidence type="ECO:0000313" key="3">
    <source>
        <dbReference type="EMBL" id="GEP58513.1"/>
    </source>
</evidence>
<accession>A0A512NHT2</accession>
<dbReference type="Pfam" id="PF07331">
    <property type="entry name" value="TctB"/>
    <property type="match status" value="1"/>
</dbReference>
<evidence type="ECO:0000313" key="4">
    <source>
        <dbReference type="Proteomes" id="UP000321058"/>
    </source>
</evidence>
<keyword evidence="1" id="KW-0472">Membrane</keyword>
<comment type="caution">
    <text evidence="3">The sequence shown here is derived from an EMBL/GenBank/DDBJ whole genome shotgun (WGS) entry which is preliminary data.</text>
</comment>
<keyword evidence="4" id="KW-1185">Reference proteome</keyword>
<keyword evidence="1" id="KW-1133">Transmembrane helix</keyword>
<dbReference type="EMBL" id="BKAJ01000101">
    <property type="protein sequence ID" value="GEP58513.1"/>
    <property type="molecule type" value="Genomic_DNA"/>
</dbReference>
<feature type="transmembrane region" description="Helical" evidence="1">
    <location>
        <begin position="103"/>
        <end position="123"/>
    </location>
</feature>
<dbReference type="AlphaFoldDB" id="A0A512NHT2"/>
<gene>
    <name evidence="3" type="ORF">RSO01_56790</name>
</gene>
<dbReference type="InterPro" id="IPR009936">
    <property type="entry name" value="DUF1468"/>
</dbReference>
<organism evidence="3 4">
    <name type="scientific">Reyranella soli</name>
    <dbReference type="NCBI Taxonomy" id="1230389"/>
    <lineage>
        <taxon>Bacteria</taxon>
        <taxon>Pseudomonadati</taxon>
        <taxon>Pseudomonadota</taxon>
        <taxon>Alphaproteobacteria</taxon>
        <taxon>Hyphomicrobiales</taxon>
        <taxon>Reyranellaceae</taxon>
        <taxon>Reyranella</taxon>
    </lineage>
</organism>
<proteinExistence type="predicted"/>
<sequence>MAMLGIIAVIGSLQVGIGWGAEGPKSGFFPFWIGLIVVASSLYNLVRAYSHGSRKLFASWFELTQVLKVVVPLTIYVGVIPWTGIYLASALLIAGFMRWIGRYGWLLTLTISIALPVLTYATFEMWFLVPLPKGPIEELLGL</sequence>
<evidence type="ECO:0000259" key="2">
    <source>
        <dbReference type="Pfam" id="PF07331"/>
    </source>
</evidence>
<dbReference type="Proteomes" id="UP000321058">
    <property type="component" value="Unassembled WGS sequence"/>
</dbReference>
<feature type="transmembrane region" description="Helical" evidence="1">
    <location>
        <begin position="30"/>
        <end position="49"/>
    </location>
</feature>
<protein>
    <recommendedName>
        <fullName evidence="2">DUF1468 domain-containing protein</fullName>
    </recommendedName>
</protein>
<feature type="domain" description="DUF1468" evidence="2">
    <location>
        <begin position="6"/>
        <end position="132"/>
    </location>
</feature>
<keyword evidence="1" id="KW-0812">Transmembrane</keyword>